<dbReference type="GO" id="GO:0009427">
    <property type="term" value="C:bacterial-type flagellum basal body, distal rod, L ring"/>
    <property type="evidence" value="ECO:0007669"/>
    <property type="project" value="InterPro"/>
</dbReference>
<evidence type="ECO:0000256" key="1">
    <source>
        <dbReference type="ARBA" id="ARBA00002591"/>
    </source>
</evidence>
<evidence type="ECO:0000256" key="5">
    <source>
        <dbReference type="ARBA" id="ARBA00023143"/>
    </source>
</evidence>
<dbReference type="RefSeq" id="WP_119777750.1">
    <property type="nucleotide sequence ID" value="NZ_QYUK01000011.1"/>
</dbReference>
<evidence type="ECO:0000256" key="4">
    <source>
        <dbReference type="ARBA" id="ARBA00023136"/>
    </source>
</evidence>
<dbReference type="OrthoDB" id="9789227at2"/>
<dbReference type="Proteomes" id="UP000284605">
    <property type="component" value="Unassembled WGS sequence"/>
</dbReference>
<name>A0A418WAN9_9PROT</name>
<keyword evidence="3 7" id="KW-0732">Signal</keyword>
<comment type="subcellular location">
    <subcellularLocation>
        <location evidence="7">Cell outer membrane</location>
        <topology evidence="7">Lipid-anchor</topology>
    </subcellularLocation>
    <subcellularLocation>
        <location evidence="7">Bacterial flagellum basal body</location>
    </subcellularLocation>
</comment>
<keyword evidence="7" id="KW-0449">Lipoprotein</keyword>
<sequence>MTKKIAARFALVALAASLGACSSLTERLDRIGRAPDLTPIANPTTAAGYTPVSLPMPNDPQGRAAGASSASLWQTGSRAFFKDNRAARVGDILTVAIDIDEQASLSNETKRKRAATEGMGLNGLLGLEGAAGQFLPEGYNPSAAVDVDSDTATNGTGSVDRSEAVKLTIAAVVTQVLPNGNLVIQGSQEVRVNYEVRELLIAGIVRPSDISAANTIKHTQIAEARISYGGRGQITDVQQPRYGQQLLDVILPF</sequence>
<dbReference type="GO" id="GO:0071973">
    <property type="term" value="P:bacterial-type flagellum-dependent cell motility"/>
    <property type="evidence" value="ECO:0007669"/>
    <property type="project" value="InterPro"/>
</dbReference>
<dbReference type="HAMAP" id="MF_00415">
    <property type="entry name" value="FlgH"/>
    <property type="match status" value="1"/>
</dbReference>
<evidence type="ECO:0000256" key="2">
    <source>
        <dbReference type="ARBA" id="ARBA00006929"/>
    </source>
</evidence>
<proteinExistence type="inferred from homology"/>
<evidence type="ECO:0000313" key="10">
    <source>
        <dbReference type="Proteomes" id="UP000284605"/>
    </source>
</evidence>
<keyword evidence="9" id="KW-0969">Cilium</keyword>
<comment type="subunit">
    <text evidence="7">The basal body constitutes a major portion of the flagellar organelle and consists of four rings (L,P,S, and M) mounted on a central rod.</text>
</comment>
<keyword evidence="4 7" id="KW-0472">Membrane</keyword>
<evidence type="ECO:0000256" key="7">
    <source>
        <dbReference type="HAMAP-Rule" id="MF_00415"/>
    </source>
</evidence>
<keyword evidence="6 7" id="KW-0998">Cell outer membrane</keyword>
<dbReference type="AlphaFoldDB" id="A0A418WAN9"/>
<keyword evidence="9" id="KW-0966">Cell projection</keyword>
<evidence type="ECO:0000313" key="9">
    <source>
        <dbReference type="EMBL" id="RJF87107.1"/>
    </source>
</evidence>
<dbReference type="InterPro" id="IPR000527">
    <property type="entry name" value="Flag_Lring"/>
</dbReference>
<dbReference type="GO" id="GO:0003774">
    <property type="term" value="F:cytoskeletal motor activity"/>
    <property type="evidence" value="ECO:0007669"/>
    <property type="project" value="InterPro"/>
</dbReference>
<accession>A0A418WAN9</accession>
<gene>
    <name evidence="7" type="primary">flgH</name>
    <name evidence="9" type="ORF">D3874_08775</name>
</gene>
<keyword evidence="5 7" id="KW-0975">Bacterial flagellum</keyword>
<comment type="function">
    <text evidence="1 7">Assembles around the rod to form the L-ring and probably protects the motor/basal body from shearing forces during rotation.</text>
</comment>
<dbReference type="PRINTS" id="PR01008">
    <property type="entry name" value="FLGLRINGFLGH"/>
</dbReference>
<dbReference type="PROSITE" id="PS51257">
    <property type="entry name" value="PROKAR_LIPOPROTEIN"/>
    <property type="match status" value="1"/>
</dbReference>
<comment type="caution">
    <text evidence="9">The sequence shown here is derived from an EMBL/GenBank/DDBJ whole genome shotgun (WGS) entry which is preliminary data.</text>
</comment>
<comment type="similarity">
    <text evidence="2 7">Belongs to the FlgH family.</text>
</comment>
<keyword evidence="10" id="KW-1185">Reference proteome</keyword>
<dbReference type="GO" id="GO:0009279">
    <property type="term" value="C:cell outer membrane"/>
    <property type="evidence" value="ECO:0007669"/>
    <property type="project" value="UniProtKB-SubCell"/>
</dbReference>
<dbReference type="PANTHER" id="PTHR34933">
    <property type="entry name" value="FLAGELLAR L-RING PROTEIN"/>
    <property type="match status" value="1"/>
</dbReference>
<evidence type="ECO:0000256" key="6">
    <source>
        <dbReference type="ARBA" id="ARBA00023237"/>
    </source>
</evidence>
<dbReference type="EMBL" id="QYUK01000011">
    <property type="protein sequence ID" value="RJF87107.1"/>
    <property type="molecule type" value="Genomic_DNA"/>
</dbReference>
<evidence type="ECO:0000256" key="8">
    <source>
        <dbReference type="SAM" id="SignalP"/>
    </source>
</evidence>
<feature type="signal peptide" evidence="8">
    <location>
        <begin position="1"/>
        <end position="22"/>
    </location>
</feature>
<dbReference type="Pfam" id="PF02107">
    <property type="entry name" value="FlgH"/>
    <property type="match status" value="1"/>
</dbReference>
<evidence type="ECO:0000256" key="3">
    <source>
        <dbReference type="ARBA" id="ARBA00022729"/>
    </source>
</evidence>
<protein>
    <recommendedName>
        <fullName evidence="7">Flagellar L-ring protein</fullName>
    </recommendedName>
    <alternativeName>
        <fullName evidence="7">Basal body L-ring protein</fullName>
    </alternativeName>
</protein>
<dbReference type="PANTHER" id="PTHR34933:SF1">
    <property type="entry name" value="FLAGELLAR L-RING PROTEIN"/>
    <property type="match status" value="1"/>
</dbReference>
<keyword evidence="9" id="KW-0282">Flagellum</keyword>
<reference evidence="9 10" key="1">
    <citation type="submission" date="2018-09" db="EMBL/GenBank/DDBJ databases">
        <authorList>
            <person name="Zhu H."/>
        </authorList>
    </citation>
    <scope>NUCLEOTIDE SEQUENCE [LARGE SCALE GENOMIC DNA]</scope>
    <source>
        <strain evidence="9 10">K1W22B-8</strain>
    </source>
</reference>
<organism evidence="9 10">
    <name type="scientific">Oleomonas cavernae</name>
    <dbReference type="NCBI Taxonomy" id="2320859"/>
    <lineage>
        <taxon>Bacteria</taxon>
        <taxon>Pseudomonadati</taxon>
        <taxon>Pseudomonadota</taxon>
        <taxon>Alphaproteobacteria</taxon>
        <taxon>Acetobacterales</taxon>
        <taxon>Acetobacteraceae</taxon>
        <taxon>Oleomonas</taxon>
    </lineage>
</organism>
<feature type="chain" id="PRO_5019566501" description="Flagellar L-ring protein" evidence="8">
    <location>
        <begin position="23"/>
        <end position="253"/>
    </location>
</feature>
<dbReference type="NCBIfam" id="NF001305">
    <property type="entry name" value="PRK00249.1-5"/>
    <property type="match status" value="1"/>
</dbReference>